<name>A0A6I1MKC1_9CLOT</name>
<dbReference type="Pfam" id="PF13402">
    <property type="entry name" value="Peptidase_M60"/>
    <property type="match status" value="1"/>
</dbReference>
<proteinExistence type="predicted"/>
<dbReference type="OrthoDB" id="3265073at2"/>
<accession>A0A6I1MKC1</accession>
<feature type="domain" description="Peptidase M60" evidence="1">
    <location>
        <begin position="44"/>
        <end position="353"/>
    </location>
</feature>
<comment type="caution">
    <text evidence="2">The sequence shown here is derived from an EMBL/GenBank/DDBJ whole genome shotgun (WGS) entry which is preliminary data.</text>
</comment>
<evidence type="ECO:0000313" key="3">
    <source>
        <dbReference type="Proteomes" id="UP000430345"/>
    </source>
</evidence>
<dbReference type="AlphaFoldDB" id="A0A6I1MKC1"/>
<dbReference type="InterPro" id="IPR031161">
    <property type="entry name" value="Peptidase_M60_dom"/>
</dbReference>
<reference evidence="2 3" key="1">
    <citation type="submission" date="2019-10" db="EMBL/GenBank/DDBJ databases">
        <title>The Genome Sequence of Clostridium tarantellae Isolated from Fish Brain.</title>
        <authorList>
            <person name="Bano L."/>
            <person name="Kiel M."/>
            <person name="Sales G."/>
            <person name="Doxey A.C."/>
            <person name="Mansfield M.J."/>
            <person name="Schiavone M."/>
            <person name="Rossetto O."/>
            <person name="Pirazzini M."/>
            <person name="Dobrindt U."/>
            <person name="Montecucco C."/>
        </authorList>
    </citation>
    <scope>NUCLEOTIDE SEQUENCE [LARGE SCALE GENOMIC DNA]</scope>
    <source>
        <strain evidence="2 3">DSM 3997</strain>
    </source>
</reference>
<dbReference type="Pfam" id="PF03272">
    <property type="entry name" value="Mucin_bdg"/>
    <property type="match status" value="1"/>
</dbReference>
<evidence type="ECO:0000313" key="2">
    <source>
        <dbReference type="EMBL" id="MPQ42622.1"/>
    </source>
</evidence>
<evidence type="ECO:0000259" key="1">
    <source>
        <dbReference type="PROSITE" id="PS51723"/>
    </source>
</evidence>
<dbReference type="Gene3D" id="3.40.390.80">
    <property type="entry name" value="Peptidase M60, enhancin-like domain 2"/>
    <property type="match status" value="1"/>
</dbReference>
<dbReference type="InterPro" id="IPR004954">
    <property type="entry name" value="Mucin-bd"/>
</dbReference>
<dbReference type="SMART" id="SM01276">
    <property type="entry name" value="M60-like"/>
    <property type="match status" value="1"/>
</dbReference>
<dbReference type="EMBL" id="WHJC01000014">
    <property type="protein sequence ID" value="MPQ42622.1"/>
    <property type="molecule type" value="Genomic_DNA"/>
</dbReference>
<organism evidence="2 3">
    <name type="scientific">Clostridium tarantellae</name>
    <dbReference type="NCBI Taxonomy" id="39493"/>
    <lineage>
        <taxon>Bacteria</taxon>
        <taxon>Bacillati</taxon>
        <taxon>Bacillota</taxon>
        <taxon>Clostridia</taxon>
        <taxon>Eubacteriales</taxon>
        <taxon>Clostridiaceae</taxon>
        <taxon>Clostridium</taxon>
    </lineage>
</organism>
<sequence length="786" mass="89715">MSENRFPFRVLSTSIDFEEVNIYRKTSLAPDSFVERKKFNLTLHSLEPLGIEVMHNTTVEIMVLGDNLKGYAALYVHNVDNVFMVLNNIPLNESTTVTVKDKGELFLEVRNIKYTLGEDVPFSFKVRVSVSDKSKYVITPTLDVRESKISTKVFNDEDQFKAAISVNGDNGMLMISDNVRVYFPKSKFVRKDLVFRQVIDLHEQTINKFNKLAGLKENAIERIDKPRRNFVLVSARHDCSALLTASSTMLDTKPLNSSFYVTPFWAMFHEYGHLFDQPWVLDEIWNNLYAINISKKTIGLTWLWESNRKTFESENILKFYETYFVNEVEISREFFSAEGLYFLFTLQDMFGIGFIESMTNYYTHNSTELKGVPYIVYVVAKIYKVNIIPYVELYGYTDLSEDLKGFVIENCTSSAIYIPKSSSFNKFRNVSITPTVVMKDGFSSKYIYGIGNKESVIKINIDGVDYTEKANLEGKFYFTIPVTIDESSIIEVNSIDTGKTLSPVKVVKSNVLLSQVSLVFKGSRNIDMNVISFDTISKFIKVKSGEGTKPNYIGDKVYFSFKLYDNEGNLICEGEVSSKSSVDNFVNIINGYKFNYGYYFKVSHLEQDRCILNGSIIGINLDSANSFKGIDLTSCRFYIKSEGIEYVPNTTFTFLGIGDLEIATLQVDYESKELVAKSTSYTANYKFKEKTYFQVALYDVFNNLKIMKKVIGSGNGDEFARDLNGFKFDIGDYLVITHGEKSKLLLTGNVLNKPSNFEKDFEDINLGSINFVFTKGGLKFRKEVFM</sequence>
<dbReference type="RefSeq" id="WP_152887424.1">
    <property type="nucleotide sequence ID" value="NZ_WHJC01000014.1"/>
</dbReference>
<keyword evidence="3" id="KW-1185">Reference proteome</keyword>
<dbReference type="PROSITE" id="PS51723">
    <property type="entry name" value="PEPTIDASE_M60"/>
    <property type="match status" value="1"/>
</dbReference>
<protein>
    <recommendedName>
        <fullName evidence="1">Peptidase M60 domain-containing protein</fullName>
    </recommendedName>
</protein>
<gene>
    <name evidence="2" type="ORF">GBZ86_02470</name>
</gene>
<dbReference type="Proteomes" id="UP000430345">
    <property type="component" value="Unassembled WGS sequence"/>
</dbReference>